<dbReference type="OrthoDB" id="1446480at2"/>
<sequence>MKIVFLLLGIITMNTCGQKSMPNKTIIEFKYEASTRGSNYTCSINENDIDVISKGISDFQKSKSINNEQWSSLINSSKTIDVLNLENLIAPSNNSHTDRARIATLTIITPDSIFISKPFDEGNPPSQLTSLINNMLTIAKTVD</sequence>
<dbReference type="Proteomes" id="UP000295274">
    <property type="component" value="Unassembled WGS sequence"/>
</dbReference>
<evidence type="ECO:0000313" key="1">
    <source>
        <dbReference type="EMBL" id="TDS18743.1"/>
    </source>
</evidence>
<dbReference type="RefSeq" id="WP_133671379.1">
    <property type="nucleotide sequence ID" value="NZ_SNZW01000011.1"/>
</dbReference>
<reference evidence="1 2" key="1">
    <citation type="submission" date="2019-03" db="EMBL/GenBank/DDBJ databases">
        <title>Genomic Encyclopedia of Type Strains, Phase III (KMG-III): the genomes of soil and plant-associated and newly described type strains.</title>
        <authorList>
            <person name="Whitman W."/>
        </authorList>
    </citation>
    <scope>NUCLEOTIDE SEQUENCE [LARGE SCALE GENOMIC DNA]</scope>
    <source>
        <strain evidence="1 2">CECT 8455</strain>
    </source>
</reference>
<name>A0A4R7DBI5_9FLAO</name>
<gene>
    <name evidence="1" type="ORF">DFQ03_0453</name>
</gene>
<dbReference type="AlphaFoldDB" id="A0A4R7DBI5"/>
<keyword evidence="2" id="KW-1185">Reference proteome</keyword>
<protein>
    <submittedName>
        <fullName evidence="1">Uncharacterized protein</fullName>
    </submittedName>
</protein>
<accession>A0A4R7DBI5</accession>
<proteinExistence type="predicted"/>
<evidence type="ECO:0000313" key="2">
    <source>
        <dbReference type="Proteomes" id="UP000295274"/>
    </source>
</evidence>
<dbReference type="EMBL" id="SNZW01000011">
    <property type="protein sequence ID" value="TDS18743.1"/>
    <property type="molecule type" value="Genomic_DNA"/>
</dbReference>
<comment type="caution">
    <text evidence="1">The sequence shown here is derived from an EMBL/GenBank/DDBJ whole genome shotgun (WGS) entry which is preliminary data.</text>
</comment>
<organism evidence="1 2">
    <name type="scientific">Maribacter caenipelagi</name>
    <dbReference type="NCBI Taxonomy" id="1447781"/>
    <lineage>
        <taxon>Bacteria</taxon>
        <taxon>Pseudomonadati</taxon>
        <taxon>Bacteroidota</taxon>
        <taxon>Flavobacteriia</taxon>
        <taxon>Flavobacteriales</taxon>
        <taxon>Flavobacteriaceae</taxon>
        <taxon>Maribacter</taxon>
    </lineage>
</organism>